<comment type="caution">
    <text evidence="1">The sequence shown here is derived from an EMBL/GenBank/DDBJ whole genome shotgun (WGS) entry which is preliminary data.</text>
</comment>
<protein>
    <submittedName>
        <fullName evidence="1">Uncharacterized protein</fullName>
    </submittedName>
</protein>
<accession>A0A512PJJ1</accession>
<dbReference type="Proteomes" id="UP000321569">
    <property type="component" value="Unassembled WGS sequence"/>
</dbReference>
<proteinExistence type="predicted"/>
<evidence type="ECO:0000313" key="2">
    <source>
        <dbReference type="Proteomes" id="UP000321569"/>
    </source>
</evidence>
<evidence type="ECO:0000313" key="1">
    <source>
        <dbReference type="EMBL" id="GEP71366.1"/>
    </source>
</evidence>
<dbReference type="EMBL" id="BKAM01000001">
    <property type="protein sequence ID" value="GEP71366.1"/>
    <property type="molecule type" value="Genomic_DNA"/>
</dbReference>
<dbReference type="AlphaFoldDB" id="A0A512PJJ1"/>
<gene>
    <name evidence="1" type="ORF">LRA02_02340</name>
</gene>
<dbReference type="RefSeq" id="WP_056982841.1">
    <property type="nucleotide sequence ID" value="NZ_BKAM01000001.1"/>
</dbReference>
<sequence>MKHQALVNACKKIGVSQKILGGMLGIAKLALEVLKMAIGIQTQNWLQTIHSYFKRALKKLFSDIFSLFNETKRIKGKRAIE</sequence>
<name>A0A512PJJ1_9LACO</name>
<organism evidence="1 2">
    <name type="scientific">Lentilactobacillus rapi</name>
    <dbReference type="NCBI Taxonomy" id="481723"/>
    <lineage>
        <taxon>Bacteria</taxon>
        <taxon>Bacillati</taxon>
        <taxon>Bacillota</taxon>
        <taxon>Bacilli</taxon>
        <taxon>Lactobacillales</taxon>
        <taxon>Lactobacillaceae</taxon>
        <taxon>Lentilactobacillus</taxon>
    </lineage>
</organism>
<reference evidence="1 2" key="1">
    <citation type="submission" date="2019-07" db="EMBL/GenBank/DDBJ databases">
        <title>Whole genome shotgun sequence of Lactobacillus rapi NBRC 109618.</title>
        <authorList>
            <person name="Hosoyama A."/>
            <person name="Uohara A."/>
            <person name="Ohji S."/>
            <person name="Ichikawa N."/>
        </authorList>
    </citation>
    <scope>NUCLEOTIDE SEQUENCE [LARGE SCALE GENOMIC DNA]</scope>
    <source>
        <strain evidence="1 2">NBRC 109618</strain>
    </source>
</reference>